<evidence type="ECO:0000256" key="1">
    <source>
        <dbReference type="ARBA" id="ARBA00010641"/>
    </source>
</evidence>
<evidence type="ECO:0000259" key="5">
    <source>
        <dbReference type="Pfam" id="PF04542"/>
    </source>
</evidence>
<dbReference type="PANTHER" id="PTHR43133:SF51">
    <property type="entry name" value="RNA POLYMERASE SIGMA FACTOR"/>
    <property type="match status" value="1"/>
</dbReference>
<comment type="similarity">
    <text evidence="1">Belongs to the sigma-70 factor family. ECF subfamily.</text>
</comment>
<dbReference type="InterPro" id="IPR036388">
    <property type="entry name" value="WH-like_DNA-bd_sf"/>
</dbReference>
<dbReference type="GO" id="GO:0016987">
    <property type="term" value="F:sigma factor activity"/>
    <property type="evidence" value="ECO:0007669"/>
    <property type="project" value="UniProtKB-KW"/>
</dbReference>
<dbReference type="EMBL" id="UFTJ01000001">
    <property type="protein sequence ID" value="SSZ46522.1"/>
    <property type="molecule type" value="Genomic_DNA"/>
</dbReference>
<evidence type="ECO:0000256" key="2">
    <source>
        <dbReference type="ARBA" id="ARBA00023015"/>
    </source>
</evidence>
<dbReference type="InterPro" id="IPR013325">
    <property type="entry name" value="RNA_pol_sigma_r2"/>
</dbReference>
<dbReference type="AlphaFoldDB" id="A0A376BXZ5"/>
<protein>
    <submittedName>
        <fullName evidence="7">RNA polymerase sigma factor sigM</fullName>
    </submittedName>
</protein>
<dbReference type="Proteomes" id="UP000255515">
    <property type="component" value="Unassembled WGS sequence"/>
</dbReference>
<dbReference type="NCBIfam" id="TIGR02937">
    <property type="entry name" value="sigma70-ECF"/>
    <property type="match status" value="1"/>
</dbReference>
<dbReference type="RefSeq" id="WP_002687347.1">
    <property type="nucleotide sequence ID" value="NZ_UFTJ01000001.1"/>
</dbReference>
<dbReference type="Gene3D" id="1.10.10.10">
    <property type="entry name" value="Winged helix-like DNA-binding domain superfamily/Winged helix DNA-binding domain"/>
    <property type="match status" value="1"/>
</dbReference>
<accession>A0A376BXZ5</accession>
<evidence type="ECO:0000256" key="3">
    <source>
        <dbReference type="ARBA" id="ARBA00023082"/>
    </source>
</evidence>
<keyword evidence="2" id="KW-0805">Transcription regulation</keyword>
<reference evidence="7 8" key="1">
    <citation type="submission" date="2018-06" db="EMBL/GenBank/DDBJ databases">
        <authorList>
            <consortium name="Pathogen Informatics"/>
            <person name="Doyle S."/>
        </authorList>
    </citation>
    <scope>NUCLEOTIDE SEQUENCE [LARGE SCALE GENOMIC DNA]</scope>
    <source>
        <strain evidence="7 8">NCTC11661</strain>
    </source>
</reference>
<gene>
    <name evidence="7" type="primary">sigM</name>
    <name evidence="7" type="ORF">NCTC11661_00166</name>
</gene>
<dbReference type="Pfam" id="PF08281">
    <property type="entry name" value="Sigma70_r4_2"/>
    <property type="match status" value="1"/>
</dbReference>
<feature type="domain" description="RNA polymerase sigma-70 region 2" evidence="5">
    <location>
        <begin position="12"/>
        <end position="76"/>
    </location>
</feature>
<dbReference type="SUPFAM" id="SSF88659">
    <property type="entry name" value="Sigma3 and sigma4 domains of RNA polymerase sigma factors"/>
    <property type="match status" value="1"/>
</dbReference>
<dbReference type="Gene3D" id="1.10.1740.10">
    <property type="match status" value="1"/>
</dbReference>
<sequence>MKDKYAIIEEWIDAYSASLLHRALYMVSDKEEAEDMVQEVFTASFIAFDSFQNKSNPLTWLYAILHNKVTDFYRKKYKNPIENNLSHFFDSNGNWKDESIIQPWEDTPEEWEQSLHECIEKLPPRWKIPVKLYYLKEKKNEVVCQEVGITPTNLWKILQRSRLQLRECLENNRFVG</sequence>
<name>A0A376BXZ5_9FLAO</name>
<dbReference type="InterPro" id="IPR007627">
    <property type="entry name" value="RNA_pol_sigma70_r2"/>
</dbReference>
<proteinExistence type="inferred from homology"/>
<dbReference type="GO" id="GO:0003677">
    <property type="term" value="F:DNA binding"/>
    <property type="evidence" value="ECO:0007669"/>
    <property type="project" value="InterPro"/>
</dbReference>
<dbReference type="SUPFAM" id="SSF88946">
    <property type="entry name" value="Sigma2 domain of RNA polymerase sigma factors"/>
    <property type="match status" value="1"/>
</dbReference>
<dbReference type="GO" id="GO:0006352">
    <property type="term" value="P:DNA-templated transcription initiation"/>
    <property type="evidence" value="ECO:0007669"/>
    <property type="project" value="InterPro"/>
</dbReference>
<dbReference type="InterPro" id="IPR014284">
    <property type="entry name" value="RNA_pol_sigma-70_dom"/>
</dbReference>
<evidence type="ECO:0000313" key="7">
    <source>
        <dbReference type="EMBL" id="SSZ46522.1"/>
    </source>
</evidence>
<feature type="domain" description="RNA polymerase sigma factor 70 region 4 type 2" evidence="6">
    <location>
        <begin position="113"/>
        <end position="165"/>
    </location>
</feature>
<dbReference type="InterPro" id="IPR013249">
    <property type="entry name" value="RNA_pol_sigma70_r4_t2"/>
</dbReference>
<dbReference type="InterPro" id="IPR039425">
    <property type="entry name" value="RNA_pol_sigma-70-like"/>
</dbReference>
<evidence type="ECO:0000313" key="8">
    <source>
        <dbReference type="Proteomes" id="UP000255515"/>
    </source>
</evidence>
<dbReference type="Pfam" id="PF04542">
    <property type="entry name" value="Sigma70_r2"/>
    <property type="match status" value="1"/>
</dbReference>
<keyword evidence="3" id="KW-0731">Sigma factor</keyword>
<keyword evidence="4" id="KW-0804">Transcription</keyword>
<evidence type="ECO:0000256" key="4">
    <source>
        <dbReference type="ARBA" id="ARBA00023163"/>
    </source>
</evidence>
<organism evidence="7 8">
    <name type="scientific">Bergeyella zoohelcum</name>
    <dbReference type="NCBI Taxonomy" id="1015"/>
    <lineage>
        <taxon>Bacteria</taxon>
        <taxon>Pseudomonadati</taxon>
        <taxon>Bacteroidota</taxon>
        <taxon>Flavobacteriia</taxon>
        <taxon>Flavobacteriales</taxon>
        <taxon>Weeksellaceae</taxon>
        <taxon>Bergeyella</taxon>
    </lineage>
</organism>
<dbReference type="InterPro" id="IPR013324">
    <property type="entry name" value="RNA_pol_sigma_r3/r4-like"/>
</dbReference>
<dbReference type="PANTHER" id="PTHR43133">
    <property type="entry name" value="RNA POLYMERASE ECF-TYPE SIGMA FACTO"/>
    <property type="match status" value="1"/>
</dbReference>
<evidence type="ECO:0000259" key="6">
    <source>
        <dbReference type="Pfam" id="PF08281"/>
    </source>
</evidence>